<dbReference type="Gene3D" id="1.50.10.10">
    <property type="match status" value="1"/>
</dbReference>
<proteinExistence type="predicted"/>
<reference evidence="1" key="1">
    <citation type="journal article" date="2014" name="Front. Microbiol.">
        <title>High frequency of phylogenetically diverse reductive dehalogenase-homologous genes in deep subseafloor sedimentary metagenomes.</title>
        <authorList>
            <person name="Kawai M."/>
            <person name="Futagami T."/>
            <person name="Toyoda A."/>
            <person name="Takaki Y."/>
            <person name="Nishi S."/>
            <person name="Hori S."/>
            <person name="Arai W."/>
            <person name="Tsubouchi T."/>
            <person name="Morono Y."/>
            <person name="Uchiyama I."/>
            <person name="Ito T."/>
            <person name="Fujiyama A."/>
            <person name="Inagaki F."/>
            <person name="Takami H."/>
        </authorList>
    </citation>
    <scope>NUCLEOTIDE SEQUENCE</scope>
    <source>
        <strain evidence="1">Expedition CK06-06</strain>
    </source>
</reference>
<sequence>WVMWCLAKHYFAIRDKAWLNKNADGLIKGADWVFRQRKETMKPLPHSRGWEYGFLPAGSLEDVSDYFYWLSTNTMTWRGTQWVARTLEAIGHPQAARIRAESDAYRKDLLNGFEKSRQYSPLVRLKDGRWVPNYSSRLYLRGRDVGWIREILEGSVYLLISGLYDPTSKQASWILDDYQDNRYSDPIYSYPINDFNTNWFDLGGFSCQPTLLAGLMPYLDRDEPEVYIWMFMNAWAACYREE</sequence>
<comment type="caution">
    <text evidence="1">The sequence shown here is derived from an EMBL/GenBank/DDBJ whole genome shotgun (WGS) entry which is preliminary data.</text>
</comment>
<accession>X1U034</accession>
<dbReference type="AlphaFoldDB" id="X1U034"/>
<feature type="non-terminal residue" evidence="1">
    <location>
        <position position="242"/>
    </location>
</feature>
<feature type="non-terminal residue" evidence="1">
    <location>
        <position position="1"/>
    </location>
</feature>
<gene>
    <name evidence="1" type="ORF">S12H4_51054</name>
</gene>
<protein>
    <submittedName>
        <fullName evidence="1">Uncharacterized protein</fullName>
    </submittedName>
</protein>
<organism evidence="1">
    <name type="scientific">marine sediment metagenome</name>
    <dbReference type="NCBI Taxonomy" id="412755"/>
    <lineage>
        <taxon>unclassified sequences</taxon>
        <taxon>metagenomes</taxon>
        <taxon>ecological metagenomes</taxon>
    </lineage>
</organism>
<dbReference type="SUPFAM" id="SSF48208">
    <property type="entry name" value="Six-hairpin glycosidases"/>
    <property type="match status" value="1"/>
</dbReference>
<name>X1U034_9ZZZZ</name>
<evidence type="ECO:0000313" key="1">
    <source>
        <dbReference type="EMBL" id="GAJ10923.1"/>
    </source>
</evidence>
<dbReference type="InterPro" id="IPR012341">
    <property type="entry name" value="6hp_glycosidase-like_sf"/>
</dbReference>
<dbReference type="InterPro" id="IPR008928">
    <property type="entry name" value="6-hairpin_glycosidase_sf"/>
</dbReference>
<dbReference type="EMBL" id="BARW01032225">
    <property type="protein sequence ID" value="GAJ10923.1"/>
    <property type="molecule type" value="Genomic_DNA"/>
</dbReference>
<dbReference type="GO" id="GO:0005975">
    <property type="term" value="P:carbohydrate metabolic process"/>
    <property type="evidence" value="ECO:0007669"/>
    <property type="project" value="InterPro"/>
</dbReference>